<dbReference type="PANTHER" id="PTHR44303">
    <property type="entry name" value="DNAJ HOMOLOG SUBFAMILY C MEMBER 16"/>
    <property type="match status" value="1"/>
</dbReference>
<evidence type="ECO:0000256" key="1">
    <source>
        <dbReference type="SAM" id="Phobius"/>
    </source>
</evidence>
<accession>A0A7J7LZV6</accession>
<gene>
    <name evidence="3" type="ORF">GIB67_011928</name>
</gene>
<dbReference type="InterPro" id="IPR001623">
    <property type="entry name" value="DnaJ_domain"/>
</dbReference>
<comment type="caution">
    <text evidence="3">The sequence shown here is derived from an EMBL/GenBank/DDBJ whole genome shotgun (WGS) entry which is preliminary data.</text>
</comment>
<evidence type="ECO:0000313" key="3">
    <source>
        <dbReference type="EMBL" id="KAF6148153.1"/>
    </source>
</evidence>
<dbReference type="Gene3D" id="1.10.287.110">
    <property type="entry name" value="DnaJ domain"/>
    <property type="match status" value="1"/>
</dbReference>
<proteinExistence type="predicted"/>
<dbReference type="OrthoDB" id="1714803at2759"/>
<evidence type="ECO:0000259" key="2">
    <source>
        <dbReference type="PROSITE" id="PS50076"/>
    </source>
</evidence>
<name>A0A7J7LZV6_9MAGN</name>
<keyword evidence="1" id="KW-0472">Membrane</keyword>
<feature type="transmembrane region" description="Helical" evidence="1">
    <location>
        <begin position="7"/>
        <end position="25"/>
    </location>
</feature>
<dbReference type="SUPFAM" id="SSF46565">
    <property type="entry name" value="Chaperone J-domain"/>
    <property type="match status" value="1"/>
</dbReference>
<dbReference type="AlphaFoldDB" id="A0A7J7LZV6"/>
<dbReference type="InterPro" id="IPR052448">
    <property type="entry name" value="DnaJ_C16_autophagy_reg"/>
</dbReference>
<dbReference type="EMBL" id="JACGCM010001854">
    <property type="protein sequence ID" value="KAF6148153.1"/>
    <property type="molecule type" value="Genomic_DNA"/>
</dbReference>
<dbReference type="Proteomes" id="UP000541444">
    <property type="component" value="Unassembled WGS sequence"/>
</dbReference>
<dbReference type="PROSITE" id="PS50076">
    <property type="entry name" value="DNAJ_2"/>
    <property type="match status" value="1"/>
</dbReference>
<keyword evidence="1" id="KW-1133">Transmembrane helix</keyword>
<keyword evidence="4" id="KW-1185">Reference proteome</keyword>
<sequence>MASPLKAYSIPVLFLFLAIAFQLFITPSKFPPSHYDVLGIKRYSSIEEVDEAYEKISSKWNLGVEIPLVNDFVKVRYAFELLTNPLWKRDYDVFGVDEYLHLMEKVKGQYAGETFSKVDLPLLDTSSSDIAENAFNVLTTEGFKSTIGSTGARLIQVYSSGSNRSAQFLKDWKRIGIVLDGVASASMVELGEAQLATYLAERKSTGQPFFRNAFWRGMSASTLRVPVGLAGARSRGRYCVVPQFRYQGDLTVDAVTDWFATSILGLPRILFYAKETLGQYFIAKSGQHKVQAL</sequence>
<keyword evidence="1" id="KW-0812">Transmembrane</keyword>
<feature type="domain" description="J" evidence="2">
    <location>
        <begin position="33"/>
        <end position="95"/>
    </location>
</feature>
<dbReference type="PANTHER" id="PTHR44303:SF2">
    <property type="entry name" value="DNAJ HOMOLOG SUBFAMILY C MEMBER 16"/>
    <property type="match status" value="1"/>
</dbReference>
<evidence type="ECO:0000313" key="4">
    <source>
        <dbReference type="Proteomes" id="UP000541444"/>
    </source>
</evidence>
<dbReference type="InterPro" id="IPR036869">
    <property type="entry name" value="J_dom_sf"/>
</dbReference>
<protein>
    <recommendedName>
        <fullName evidence="2">J domain-containing protein</fullName>
    </recommendedName>
</protein>
<organism evidence="3 4">
    <name type="scientific">Kingdonia uniflora</name>
    <dbReference type="NCBI Taxonomy" id="39325"/>
    <lineage>
        <taxon>Eukaryota</taxon>
        <taxon>Viridiplantae</taxon>
        <taxon>Streptophyta</taxon>
        <taxon>Embryophyta</taxon>
        <taxon>Tracheophyta</taxon>
        <taxon>Spermatophyta</taxon>
        <taxon>Magnoliopsida</taxon>
        <taxon>Ranunculales</taxon>
        <taxon>Circaeasteraceae</taxon>
        <taxon>Kingdonia</taxon>
    </lineage>
</organism>
<reference evidence="3 4" key="1">
    <citation type="journal article" date="2020" name="IScience">
        <title>Genome Sequencing of the Endangered Kingdonia uniflora (Circaeasteraceae, Ranunculales) Reveals Potential Mechanisms of Evolutionary Specialization.</title>
        <authorList>
            <person name="Sun Y."/>
            <person name="Deng T."/>
            <person name="Zhang A."/>
            <person name="Moore M.J."/>
            <person name="Landis J.B."/>
            <person name="Lin N."/>
            <person name="Zhang H."/>
            <person name="Zhang X."/>
            <person name="Huang J."/>
            <person name="Zhang X."/>
            <person name="Sun H."/>
            <person name="Wang H."/>
        </authorList>
    </citation>
    <scope>NUCLEOTIDE SEQUENCE [LARGE SCALE GENOMIC DNA]</scope>
    <source>
        <strain evidence="3">TB1705</strain>
        <tissue evidence="3">Leaf</tissue>
    </source>
</reference>